<dbReference type="PANTHER" id="PTHR33096">
    <property type="entry name" value="CXC2 DOMAIN-CONTAINING PROTEIN"/>
    <property type="match status" value="1"/>
</dbReference>
<dbReference type="PANTHER" id="PTHR33096:SF1">
    <property type="entry name" value="CXC1-LIKE CYSTEINE CLUSTER ASSOCIATED WITH KDZ TRANSPOSASES DOMAIN-CONTAINING PROTEIN"/>
    <property type="match status" value="1"/>
</dbReference>
<feature type="region of interest" description="Disordered" evidence="1">
    <location>
        <begin position="771"/>
        <end position="802"/>
    </location>
</feature>
<dbReference type="Proteomes" id="UP000005240">
    <property type="component" value="Unassembled WGS sequence"/>
</dbReference>
<dbReference type="STRING" id="630390.A0A180H5D5"/>
<feature type="compositionally biased region" description="Polar residues" evidence="1">
    <location>
        <begin position="30"/>
        <end position="39"/>
    </location>
</feature>
<reference evidence="4" key="4">
    <citation type="submission" date="2025-05" db="UniProtKB">
        <authorList>
            <consortium name="EnsemblFungi"/>
        </authorList>
    </citation>
    <scope>IDENTIFICATION</scope>
    <source>
        <strain evidence="4">isolate 1-1 / race 1 (BBBD)</strain>
    </source>
</reference>
<feature type="region of interest" description="Disordered" evidence="1">
    <location>
        <begin position="54"/>
        <end position="83"/>
    </location>
</feature>
<gene>
    <name evidence="3" type="ORF">PTTG_25140</name>
</gene>
<dbReference type="OrthoDB" id="3067228at2759"/>
<name>A0A180H5D5_PUCT1</name>
<sequence>MAPSRRNRQLGGSSMLLNGPRRPGRFQASRPRTNPQDEATRIAASTQLAEDFGMLPPRDIRPTHIPTPADNDEQNNLDFDQHHTGDQEAYQPAIAHARYHRLQQYAAIRQQRSEEWQQLVNQATATYLFCQQSSHNWTSVKFPECVPYNCTCPPGAIHHRSVDLIGLPEQYVAFQIPFCKCTSDVIRLLHYGFLASLAKKPQTAFSVGLIQFHDALWQASAISTASFIKGLSTFLDSQHQQPIQLRVPFSHSKDLYKPDFILAMDSNYQQRHYAHAHHNASKDSPLDNQYPPIFLRPSEISSSTTLCEETEVHVASIDDPCAKSQKVAEDTRDATTWEKCDDSGIFGSACRHNVPLLYANIFKTGEKLYYPVSVLRRLFANFPESKIGILYDIGCQLETHIKKLPILNDPNRGNYTNEFFQCQWDNEQAYHWETNGSFREKQEKELGRLLRMEDQLEAEWSENTKNVAEAIQRAQMASTLSQEIVAQRMKVGNAVFLLNLTKTQRDDLLKIWHTKTEMRQRFLDLVLEKGPLTQVSRPGEQSSLGTRMQQKILEAIQKRAKQLNKVLNKYNKRVRGFAQSFPDQPHPQEINYTQLMQLESKDSFWNNGLFTNQNEPWAVNPNTQKGIRILASLNCGLEEKRRIGWEVQRAMKWVIQEHNDLKSLIAEFSGPIQPNKKFSVLTKHPILQLLTLERRILACKALVHSKFIRICHLQIIWNEHFLQVLADTTHQLDNKTIRSQWSFQMSTLALDVSQIPGDNDNLLAALEDRLPEPVPQERHPVDPVPQDDGENDDDDDTMDENTYLNDVEEMVHENMIEELANDVTTMDDV</sequence>
<evidence type="ECO:0000313" key="5">
    <source>
        <dbReference type="Proteomes" id="UP000005240"/>
    </source>
</evidence>
<evidence type="ECO:0000313" key="3">
    <source>
        <dbReference type="EMBL" id="OAW00012.1"/>
    </source>
</evidence>
<evidence type="ECO:0000259" key="2">
    <source>
        <dbReference type="Pfam" id="PF18802"/>
    </source>
</evidence>
<reference evidence="3" key="1">
    <citation type="submission" date="2009-11" db="EMBL/GenBank/DDBJ databases">
        <authorList>
            <consortium name="The Broad Institute Genome Sequencing Platform"/>
            <person name="Ward D."/>
            <person name="Feldgarden M."/>
            <person name="Earl A."/>
            <person name="Young S.K."/>
            <person name="Zeng Q."/>
            <person name="Koehrsen M."/>
            <person name="Alvarado L."/>
            <person name="Berlin A."/>
            <person name="Bochicchio J."/>
            <person name="Borenstein D."/>
            <person name="Chapman S.B."/>
            <person name="Chen Z."/>
            <person name="Engels R."/>
            <person name="Freedman E."/>
            <person name="Gellesch M."/>
            <person name="Goldberg J."/>
            <person name="Griggs A."/>
            <person name="Gujja S."/>
            <person name="Heilman E."/>
            <person name="Heiman D."/>
            <person name="Hepburn T."/>
            <person name="Howarth C."/>
            <person name="Jen D."/>
            <person name="Larson L."/>
            <person name="Lewis B."/>
            <person name="Mehta T."/>
            <person name="Park D."/>
            <person name="Pearson M."/>
            <person name="Roberts A."/>
            <person name="Saif S."/>
            <person name="Shea T."/>
            <person name="Shenoy N."/>
            <person name="Sisk P."/>
            <person name="Stolte C."/>
            <person name="Sykes S."/>
            <person name="Thomson T."/>
            <person name="Walk T."/>
            <person name="White J."/>
            <person name="Yandava C."/>
            <person name="Izard J."/>
            <person name="Baranova O.V."/>
            <person name="Blanton J.M."/>
            <person name="Tanner A.C."/>
            <person name="Dewhirst F.E."/>
            <person name="Haas B."/>
            <person name="Nusbaum C."/>
            <person name="Birren B."/>
        </authorList>
    </citation>
    <scope>NUCLEOTIDE SEQUENCE [LARGE SCALE GENOMIC DNA]</scope>
    <source>
        <strain evidence="3">1-1 BBBD Race 1</strain>
    </source>
</reference>
<feature type="compositionally biased region" description="Acidic residues" evidence="1">
    <location>
        <begin position="785"/>
        <end position="799"/>
    </location>
</feature>
<feature type="compositionally biased region" description="Basic and acidic residues" evidence="1">
    <location>
        <begin position="771"/>
        <end position="781"/>
    </location>
</feature>
<dbReference type="EnsemblFungi" id="PTTG_25140-t43_1">
    <property type="protein sequence ID" value="PTTG_25140-t43_1-p1"/>
    <property type="gene ID" value="PTTG_25140"/>
</dbReference>
<proteinExistence type="predicted"/>
<evidence type="ECO:0000313" key="4">
    <source>
        <dbReference type="EnsemblFungi" id="PTTG_25140-t43_1-p1"/>
    </source>
</evidence>
<protein>
    <submittedName>
        <fullName evidence="4">CxC1 domain-containing protein</fullName>
    </submittedName>
</protein>
<accession>A0A180H5D5</accession>
<dbReference type="InterPro" id="IPR041320">
    <property type="entry name" value="CxC1"/>
</dbReference>
<dbReference type="EMBL" id="ADAS02000001">
    <property type="protein sequence ID" value="OAW00012.1"/>
    <property type="molecule type" value="Genomic_DNA"/>
</dbReference>
<reference evidence="4 5" key="3">
    <citation type="journal article" date="2017" name="G3 (Bethesda)">
        <title>Comparative analysis highlights variable genome content of wheat rusts and divergence of the mating loci.</title>
        <authorList>
            <person name="Cuomo C.A."/>
            <person name="Bakkeren G."/>
            <person name="Khalil H.B."/>
            <person name="Panwar V."/>
            <person name="Joly D."/>
            <person name="Linning R."/>
            <person name="Sakthikumar S."/>
            <person name="Song X."/>
            <person name="Adiconis X."/>
            <person name="Fan L."/>
            <person name="Goldberg J.M."/>
            <person name="Levin J.Z."/>
            <person name="Young S."/>
            <person name="Zeng Q."/>
            <person name="Anikster Y."/>
            <person name="Bruce M."/>
            <person name="Wang M."/>
            <person name="Yin C."/>
            <person name="McCallum B."/>
            <person name="Szabo L.J."/>
            <person name="Hulbert S."/>
            <person name="Chen X."/>
            <person name="Fellers J.P."/>
        </authorList>
    </citation>
    <scope>NUCLEOTIDE SEQUENCE</scope>
    <source>
        <strain evidence="5">Isolate 1-1 / race 1 (BBBD)</strain>
        <strain evidence="4">isolate 1-1 / race 1 (BBBD)</strain>
    </source>
</reference>
<dbReference type="VEuPathDB" id="FungiDB:PTTG_25140"/>
<evidence type="ECO:0000256" key="1">
    <source>
        <dbReference type="SAM" id="MobiDB-lite"/>
    </source>
</evidence>
<dbReference type="InterPro" id="IPR040521">
    <property type="entry name" value="KDZ"/>
</dbReference>
<feature type="region of interest" description="Disordered" evidence="1">
    <location>
        <begin position="1"/>
        <end position="39"/>
    </location>
</feature>
<keyword evidence="5" id="KW-1185">Reference proteome</keyword>
<feature type="domain" description="CxC1-like cysteine cluster associated with KDZ transposases" evidence="2">
    <location>
        <begin position="136"/>
        <end position="238"/>
    </location>
</feature>
<dbReference type="Pfam" id="PF18802">
    <property type="entry name" value="CxC1"/>
    <property type="match status" value="1"/>
</dbReference>
<dbReference type="AlphaFoldDB" id="A0A180H5D5"/>
<organism evidence="3">
    <name type="scientific">Puccinia triticina (isolate 1-1 / race 1 (BBBD))</name>
    <name type="common">Brown leaf rust fungus</name>
    <dbReference type="NCBI Taxonomy" id="630390"/>
    <lineage>
        <taxon>Eukaryota</taxon>
        <taxon>Fungi</taxon>
        <taxon>Dikarya</taxon>
        <taxon>Basidiomycota</taxon>
        <taxon>Pucciniomycotina</taxon>
        <taxon>Pucciniomycetes</taxon>
        <taxon>Pucciniales</taxon>
        <taxon>Pucciniaceae</taxon>
        <taxon>Puccinia</taxon>
    </lineage>
</organism>
<dbReference type="Pfam" id="PF18758">
    <property type="entry name" value="KDZ"/>
    <property type="match status" value="1"/>
</dbReference>
<reference evidence="3" key="2">
    <citation type="submission" date="2016-05" db="EMBL/GenBank/DDBJ databases">
        <title>Comparative analysis highlights variable genome content of wheat rusts and divergence of the mating loci.</title>
        <authorList>
            <person name="Cuomo C.A."/>
            <person name="Bakkeren G."/>
            <person name="Szabo L."/>
            <person name="Khalil H."/>
            <person name="Joly D."/>
            <person name="Goldberg J."/>
            <person name="Young S."/>
            <person name="Zeng Q."/>
            <person name="Fellers J."/>
        </authorList>
    </citation>
    <scope>NUCLEOTIDE SEQUENCE [LARGE SCALE GENOMIC DNA]</scope>
    <source>
        <strain evidence="3">1-1 BBBD Race 1</strain>
    </source>
</reference>